<dbReference type="Gene3D" id="1.25.10.10">
    <property type="entry name" value="Leucine-rich Repeat Variant"/>
    <property type="match status" value="1"/>
</dbReference>
<dbReference type="RefSeq" id="XP_006956774.1">
    <property type="nucleotide sequence ID" value="XM_006956712.1"/>
</dbReference>
<dbReference type="InterPro" id="IPR016024">
    <property type="entry name" value="ARM-type_fold"/>
</dbReference>
<protein>
    <recommendedName>
        <fullName evidence="7">ARM repeat-containing protein</fullName>
    </recommendedName>
</protein>
<dbReference type="EMBL" id="JH668225">
    <property type="protein sequence ID" value="EIM23394.1"/>
    <property type="molecule type" value="Genomic_DNA"/>
</dbReference>
<keyword evidence="3" id="KW-0653">Protein transport</keyword>
<evidence type="ECO:0000313" key="5">
    <source>
        <dbReference type="EMBL" id="EIM23394.1"/>
    </source>
</evidence>
<keyword evidence="2" id="KW-0813">Transport</keyword>
<evidence type="ECO:0000313" key="6">
    <source>
        <dbReference type="Proteomes" id="UP000005242"/>
    </source>
</evidence>
<dbReference type="eggNOG" id="KOG1062">
    <property type="taxonomic scope" value="Eukaryota"/>
</dbReference>
<dbReference type="InterPro" id="IPR050840">
    <property type="entry name" value="Adaptor_Complx_Large_Subunit"/>
</dbReference>
<evidence type="ECO:0008006" key="7">
    <source>
        <dbReference type="Google" id="ProtNLM"/>
    </source>
</evidence>
<dbReference type="OrthoDB" id="29308at2759"/>
<dbReference type="GO" id="GO:0005737">
    <property type="term" value="C:cytoplasm"/>
    <property type="evidence" value="ECO:0007669"/>
    <property type="project" value="UniProtKB-ARBA"/>
</dbReference>
<accession>I4YHF2</accession>
<gene>
    <name evidence="5" type="ORF">WALSEDRAFT_59589</name>
</gene>
<dbReference type="STRING" id="671144.I4YHF2"/>
<dbReference type="AlphaFoldDB" id="I4YHF2"/>
<dbReference type="PANTHER" id="PTHR22780">
    <property type="entry name" value="ADAPTIN, ALPHA/GAMMA/EPSILON"/>
    <property type="match status" value="1"/>
</dbReference>
<keyword evidence="4" id="KW-0472">Membrane</keyword>
<sequence>MLMNADLYDSYIDSQGVYNMENALYSAISLIERCTTIEESRIGYLYLTLHAPRVGEWNVMLVNTLKKDLESESDARILLAVTFLIHKPFMEVIPAVNLTLLQLLSHNRRFVRLRVANAISQLIAISDDGGLFDSDALMKFVKEDTSECLQNIKLDLMDKVNKYQNNDSTFHDVDIQQLETLIEGSEDVILRRPVYVLKILRNISVNATTLGNTSISNILVKLLRQVRETSSPYKHAIGLEILKHAREIPTEVRSYIENLINNKTANTPNYRYAILAQLLVIPGDVANKILGEKESLYVMDTLENQDVTLRKKALQLLGHIDMNTLKQYHQMLLQVGSQLASECEEYLR</sequence>
<evidence type="ECO:0000256" key="1">
    <source>
        <dbReference type="ARBA" id="ARBA00004308"/>
    </source>
</evidence>
<dbReference type="GeneID" id="18473441"/>
<proteinExistence type="predicted"/>
<dbReference type="GO" id="GO:0012505">
    <property type="term" value="C:endomembrane system"/>
    <property type="evidence" value="ECO:0007669"/>
    <property type="project" value="UniProtKB-SubCell"/>
</dbReference>
<dbReference type="InParanoid" id="I4YHF2"/>
<dbReference type="GO" id="GO:0015031">
    <property type="term" value="P:protein transport"/>
    <property type="evidence" value="ECO:0007669"/>
    <property type="project" value="UniProtKB-KW"/>
</dbReference>
<reference evidence="5 6" key="1">
    <citation type="journal article" date="2012" name="Fungal Genet. Biol.">
        <title>The genome of the xerotolerant mold Wallemia sebi reveals adaptations to osmotic stress and suggests cryptic sexual reproduction.</title>
        <authorList>
            <person name="Padamsee M."/>
            <person name="Kumar T.K.A."/>
            <person name="Riley R."/>
            <person name="Binder M."/>
            <person name="Boyd A."/>
            <person name="Calvo A.M."/>
            <person name="Furukawa K."/>
            <person name="Hesse C."/>
            <person name="Hohmann S."/>
            <person name="James T.Y."/>
            <person name="LaButti K."/>
            <person name="Lapidus A."/>
            <person name="Lindquist E."/>
            <person name="Lucas S."/>
            <person name="Miller K."/>
            <person name="Shantappa S."/>
            <person name="Grigoriev I.V."/>
            <person name="Hibbett D.S."/>
            <person name="McLaughlin D.J."/>
            <person name="Spatafora J.W."/>
            <person name="Aime M.C."/>
        </authorList>
    </citation>
    <scope>NUCLEOTIDE SEQUENCE [LARGE SCALE GENOMIC DNA]</scope>
    <source>
        <strain evidence="6">ATCC MYA-4683 / CBS 633.66</strain>
    </source>
</reference>
<keyword evidence="6" id="KW-1185">Reference proteome</keyword>
<comment type="subcellular location">
    <subcellularLocation>
        <location evidence="1">Endomembrane system</location>
    </subcellularLocation>
</comment>
<dbReference type="KEGG" id="wse:WALSEDRAFT_59589"/>
<dbReference type="HOGENOM" id="CLU_797417_0_0_1"/>
<dbReference type="OMA" id="MNADIYD"/>
<organism evidence="5 6">
    <name type="scientific">Wallemia mellicola (strain ATCC MYA-4683 / CBS 633.66)</name>
    <name type="common">Wallemia sebi (CBS 633.66)</name>
    <dbReference type="NCBI Taxonomy" id="671144"/>
    <lineage>
        <taxon>Eukaryota</taxon>
        <taxon>Fungi</taxon>
        <taxon>Dikarya</taxon>
        <taxon>Basidiomycota</taxon>
        <taxon>Wallemiomycotina</taxon>
        <taxon>Wallemiomycetes</taxon>
        <taxon>Wallemiales</taxon>
        <taxon>Wallemiaceae</taxon>
        <taxon>Wallemia</taxon>
    </lineage>
</organism>
<dbReference type="InterPro" id="IPR011989">
    <property type="entry name" value="ARM-like"/>
</dbReference>
<evidence type="ECO:0000256" key="3">
    <source>
        <dbReference type="ARBA" id="ARBA00022927"/>
    </source>
</evidence>
<name>I4YHF2_WALMC</name>
<evidence type="ECO:0000256" key="2">
    <source>
        <dbReference type="ARBA" id="ARBA00022448"/>
    </source>
</evidence>
<evidence type="ECO:0000256" key="4">
    <source>
        <dbReference type="ARBA" id="ARBA00023136"/>
    </source>
</evidence>
<dbReference type="Proteomes" id="UP000005242">
    <property type="component" value="Unassembled WGS sequence"/>
</dbReference>
<dbReference type="SUPFAM" id="SSF48371">
    <property type="entry name" value="ARM repeat"/>
    <property type="match status" value="1"/>
</dbReference>